<evidence type="ECO:0000256" key="1">
    <source>
        <dbReference type="SAM" id="MobiDB-lite"/>
    </source>
</evidence>
<dbReference type="AlphaFoldDB" id="A0AAQ3XGB2"/>
<reference evidence="2 3" key="1">
    <citation type="submission" date="2024-02" db="EMBL/GenBank/DDBJ databases">
        <title>High-quality chromosome-scale genome assembly of Pensacola bahiagrass (Paspalum notatum Flugge var. saurae).</title>
        <authorList>
            <person name="Vega J.M."/>
            <person name="Podio M."/>
            <person name="Orjuela J."/>
            <person name="Siena L.A."/>
            <person name="Pessino S.C."/>
            <person name="Combes M.C."/>
            <person name="Mariac C."/>
            <person name="Albertini E."/>
            <person name="Pupilli F."/>
            <person name="Ortiz J.P.A."/>
            <person name="Leblanc O."/>
        </authorList>
    </citation>
    <scope>NUCLEOTIDE SEQUENCE [LARGE SCALE GENOMIC DNA]</scope>
    <source>
        <strain evidence="2">R1</strain>
        <tissue evidence="2">Leaf</tissue>
    </source>
</reference>
<gene>
    <name evidence="2" type="ORF">U9M48_042610</name>
</gene>
<proteinExistence type="predicted"/>
<feature type="region of interest" description="Disordered" evidence="1">
    <location>
        <begin position="1"/>
        <end position="24"/>
    </location>
</feature>
<evidence type="ECO:0000313" key="3">
    <source>
        <dbReference type="Proteomes" id="UP001341281"/>
    </source>
</evidence>
<accession>A0AAQ3XGB2</accession>
<feature type="compositionally biased region" description="Polar residues" evidence="1">
    <location>
        <begin position="64"/>
        <end position="73"/>
    </location>
</feature>
<keyword evidence="3" id="KW-1185">Reference proteome</keyword>
<dbReference type="Proteomes" id="UP001341281">
    <property type="component" value="Chromosome 10"/>
</dbReference>
<protein>
    <submittedName>
        <fullName evidence="2">Uncharacterized protein</fullName>
    </submittedName>
</protein>
<feature type="region of interest" description="Disordered" evidence="1">
    <location>
        <begin position="47"/>
        <end position="90"/>
    </location>
</feature>
<organism evidence="2 3">
    <name type="scientific">Paspalum notatum var. saurae</name>
    <dbReference type="NCBI Taxonomy" id="547442"/>
    <lineage>
        <taxon>Eukaryota</taxon>
        <taxon>Viridiplantae</taxon>
        <taxon>Streptophyta</taxon>
        <taxon>Embryophyta</taxon>
        <taxon>Tracheophyta</taxon>
        <taxon>Spermatophyta</taxon>
        <taxon>Magnoliopsida</taxon>
        <taxon>Liliopsida</taxon>
        <taxon>Poales</taxon>
        <taxon>Poaceae</taxon>
        <taxon>PACMAD clade</taxon>
        <taxon>Panicoideae</taxon>
        <taxon>Andropogonodae</taxon>
        <taxon>Paspaleae</taxon>
        <taxon>Paspalinae</taxon>
        <taxon>Paspalum</taxon>
    </lineage>
</organism>
<name>A0AAQ3XGB2_PASNO</name>
<sequence>MKTFGQAGQVGRHHHQVGRPRAAQPSKLATCHLIDPHFEENTYALKSKRKTKHPMCPKAENAPNHRSTTSSIRGKSKVANAGLTRGCPTSYKVGRPTLGSIFHVQQLS</sequence>
<evidence type="ECO:0000313" key="2">
    <source>
        <dbReference type="EMBL" id="WVZ97045.1"/>
    </source>
</evidence>
<dbReference type="EMBL" id="CP144754">
    <property type="protein sequence ID" value="WVZ97045.1"/>
    <property type="molecule type" value="Genomic_DNA"/>
</dbReference>